<sequence>MVVTGKFAPGTPTTFPNRNHMGAEFETSRAGAGAVYSLCDLQKLSDTVMNLISNAPTQGWLTSEFWTQLWEERMQIKDLHNRIKIQDSKEEPVASTLAKSTGKSSLVTDVKPLETSLYLIRSRAIQGKSGVLPERFEWYFAPWEFFLPSHVA</sequence>
<evidence type="ECO:0000313" key="3">
    <source>
        <dbReference type="Proteomes" id="UP000735302"/>
    </source>
</evidence>
<keyword evidence="3" id="KW-1185">Reference proteome</keyword>
<proteinExistence type="predicted"/>
<feature type="region of interest" description="Disordered" evidence="1">
    <location>
        <begin position="1"/>
        <end position="20"/>
    </location>
</feature>
<gene>
    <name evidence="2" type="ORF">PoB_004486300</name>
</gene>
<protein>
    <submittedName>
        <fullName evidence="2">Uncharacterized protein</fullName>
    </submittedName>
</protein>
<dbReference type="AlphaFoldDB" id="A0AAV4BHR2"/>
<name>A0AAV4BHR2_9GAST</name>
<dbReference type="Proteomes" id="UP000735302">
    <property type="component" value="Unassembled WGS sequence"/>
</dbReference>
<reference evidence="2 3" key="1">
    <citation type="journal article" date="2021" name="Elife">
        <title>Chloroplast acquisition without the gene transfer in kleptoplastic sea slugs, Plakobranchus ocellatus.</title>
        <authorList>
            <person name="Maeda T."/>
            <person name="Takahashi S."/>
            <person name="Yoshida T."/>
            <person name="Shimamura S."/>
            <person name="Takaki Y."/>
            <person name="Nagai Y."/>
            <person name="Toyoda A."/>
            <person name="Suzuki Y."/>
            <person name="Arimoto A."/>
            <person name="Ishii H."/>
            <person name="Satoh N."/>
            <person name="Nishiyama T."/>
            <person name="Hasebe M."/>
            <person name="Maruyama T."/>
            <person name="Minagawa J."/>
            <person name="Obokata J."/>
            <person name="Shigenobu S."/>
        </authorList>
    </citation>
    <scope>NUCLEOTIDE SEQUENCE [LARGE SCALE GENOMIC DNA]</scope>
</reference>
<organism evidence="2 3">
    <name type="scientific">Plakobranchus ocellatus</name>
    <dbReference type="NCBI Taxonomy" id="259542"/>
    <lineage>
        <taxon>Eukaryota</taxon>
        <taxon>Metazoa</taxon>
        <taxon>Spiralia</taxon>
        <taxon>Lophotrochozoa</taxon>
        <taxon>Mollusca</taxon>
        <taxon>Gastropoda</taxon>
        <taxon>Heterobranchia</taxon>
        <taxon>Euthyneura</taxon>
        <taxon>Panpulmonata</taxon>
        <taxon>Sacoglossa</taxon>
        <taxon>Placobranchoidea</taxon>
        <taxon>Plakobranchidae</taxon>
        <taxon>Plakobranchus</taxon>
    </lineage>
</organism>
<evidence type="ECO:0000256" key="1">
    <source>
        <dbReference type="SAM" id="MobiDB-lite"/>
    </source>
</evidence>
<accession>A0AAV4BHR2</accession>
<dbReference type="EMBL" id="BLXT01004946">
    <property type="protein sequence ID" value="GFO18358.1"/>
    <property type="molecule type" value="Genomic_DNA"/>
</dbReference>
<evidence type="ECO:0000313" key="2">
    <source>
        <dbReference type="EMBL" id="GFO18358.1"/>
    </source>
</evidence>
<comment type="caution">
    <text evidence="2">The sequence shown here is derived from an EMBL/GenBank/DDBJ whole genome shotgun (WGS) entry which is preliminary data.</text>
</comment>